<feature type="transmembrane region" description="Helical" evidence="1">
    <location>
        <begin position="100"/>
        <end position="121"/>
    </location>
</feature>
<keyword evidence="1" id="KW-1133">Transmembrane helix</keyword>
<evidence type="ECO:0000313" key="2">
    <source>
        <dbReference type="EMBL" id="MBK7676782.1"/>
    </source>
</evidence>
<dbReference type="InterPro" id="IPR021296">
    <property type="entry name" value="DUF2868"/>
</dbReference>
<name>A0A935Q213_9PROT</name>
<proteinExistence type="predicted"/>
<accession>A0A935Q213</accession>
<keyword evidence="1" id="KW-0472">Membrane</keyword>
<protein>
    <submittedName>
        <fullName evidence="2">DUF2868 domain-containing protein</fullName>
    </submittedName>
</protein>
<dbReference type="AlphaFoldDB" id="A0A935Q213"/>
<sequence>MAAKQAPGALTGLDAAGCQAARAGFAERTALDLTAVRALETADRTHTLWTDADRAWASRAAAEVVGEGGSLQAFLAERARLALARLGERFKALPRAVRALCWRPWLGTVIVVGAFAAGVAIDRIGDSQRINVLAPPVLTLLAWNLAVYALLAIRFVTSYGDAAPPGPLRRAVTSLAGGLRKPLGAGELGTALANFASDWSRIVAPLYAARAARILHLAAALLASGLLAGLYLRGMVFEYRASWESTFLDAGNVRGLLASALAPGAALTGMAVPAAEALAAIRAPAGENAARWLHLMAANVALVVIVPRVLLALFAWCVERHRATHLPIALAEPYFQRLLTGFAGGPARVHVVPYSYAVPPTATAGLERLIARAFGAGATLTIGPPVSYGGEDTPVTVPASGHAGSVVALFNATATPEREAHGAFLTAVVTRLAPGGTLIALVDESAFNARWGDAAARRDERRHAWRELCAQQRVPLGFVDLAALAADAADGAAELAAAAAAIDRLLTEASR</sequence>
<feature type="transmembrane region" description="Helical" evidence="1">
    <location>
        <begin position="214"/>
        <end position="236"/>
    </location>
</feature>
<gene>
    <name evidence="2" type="ORF">IPJ27_19570</name>
</gene>
<evidence type="ECO:0000256" key="1">
    <source>
        <dbReference type="SAM" id="Phobius"/>
    </source>
</evidence>
<dbReference type="Proteomes" id="UP000697998">
    <property type="component" value="Unassembled WGS sequence"/>
</dbReference>
<organism evidence="2 3">
    <name type="scientific">Candidatus Accumulibacter proximus</name>
    <dbReference type="NCBI Taxonomy" id="2954385"/>
    <lineage>
        <taxon>Bacteria</taxon>
        <taxon>Pseudomonadati</taxon>
        <taxon>Pseudomonadota</taxon>
        <taxon>Betaproteobacteria</taxon>
        <taxon>Candidatus Accumulibacter</taxon>
    </lineage>
</organism>
<comment type="caution">
    <text evidence="2">The sequence shown here is derived from an EMBL/GenBank/DDBJ whole genome shotgun (WGS) entry which is preliminary data.</text>
</comment>
<feature type="transmembrane region" description="Helical" evidence="1">
    <location>
        <begin position="293"/>
        <end position="316"/>
    </location>
</feature>
<feature type="transmembrane region" description="Helical" evidence="1">
    <location>
        <begin position="256"/>
        <end position="281"/>
    </location>
</feature>
<feature type="transmembrane region" description="Helical" evidence="1">
    <location>
        <begin position="133"/>
        <end position="153"/>
    </location>
</feature>
<keyword evidence="1" id="KW-0812">Transmembrane</keyword>
<dbReference type="Pfam" id="PF11067">
    <property type="entry name" value="DUF2868"/>
    <property type="match status" value="1"/>
</dbReference>
<reference evidence="2 3" key="1">
    <citation type="submission" date="2020-10" db="EMBL/GenBank/DDBJ databases">
        <title>Connecting structure to function with the recovery of over 1000 high-quality activated sludge metagenome-assembled genomes encoding full-length rRNA genes using long-read sequencing.</title>
        <authorList>
            <person name="Singleton C.M."/>
            <person name="Petriglieri F."/>
            <person name="Kristensen J.M."/>
            <person name="Kirkegaard R.H."/>
            <person name="Michaelsen T.Y."/>
            <person name="Andersen M.H."/>
            <person name="Karst S.M."/>
            <person name="Dueholm M.S."/>
            <person name="Nielsen P.H."/>
            <person name="Albertsen M."/>
        </authorList>
    </citation>
    <scope>NUCLEOTIDE SEQUENCE [LARGE SCALE GENOMIC DNA]</scope>
    <source>
        <strain evidence="2">EsbW_18-Q3-R4-48_BATAC.285</strain>
    </source>
</reference>
<dbReference type="EMBL" id="JADJMH010000023">
    <property type="protein sequence ID" value="MBK7676782.1"/>
    <property type="molecule type" value="Genomic_DNA"/>
</dbReference>
<evidence type="ECO:0000313" key="3">
    <source>
        <dbReference type="Proteomes" id="UP000697998"/>
    </source>
</evidence>